<evidence type="ECO:0000313" key="5">
    <source>
        <dbReference type="Proteomes" id="UP001372714"/>
    </source>
</evidence>
<dbReference type="EC" id="2.3.1.-" evidence="4"/>
<dbReference type="GO" id="GO:0016746">
    <property type="term" value="F:acyltransferase activity"/>
    <property type="evidence" value="ECO:0007669"/>
    <property type="project" value="UniProtKB-KW"/>
</dbReference>
<feature type="domain" description="N-acetyltransferase" evidence="3">
    <location>
        <begin position="8"/>
        <end position="152"/>
    </location>
</feature>
<reference evidence="4 5" key="1">
    <citation type="submission" date="2024-02" db="EMBL/GenBank/DDBJ databases">
        <title>The whole genome sequence of Pseudomonas benzopyrenica MLY92.</title>
        <authorList>
            <person name="Liu Y."/>
        </authorList>
    </citation>
    <scope>NUCLEOTIDE SEQUENCE [LARGE SCALE GENOMIC DNA]</scope>
    <source>
        <strain evidence="4 5">MLY92</strain>
    </source>
</reference>
<dbReference type="InterPro" id="IPR016181">
    <property type="entry name" value="Acyl_CoA_acyltransferase"/>
</dbReference>
<gene>
    <name evidence="4" type="ORF">V6W80_06725</name>
</gene>
<evidence type="ECO:0000256" key="2">
    <source>
        <dbReference type="ARBA" id="ARBA00023315"/>
    </source>
</evidence>
<dbReference type="Gene3D" id="3.40.630.30">
    <property type="match status" value="1"/>
</dbReference>
<protein>
    <submittedName>
        <fullName evidence="4">GNAT family N-acetyltransferase</fullName>
        <ecNumber evidence="4">2.3.1.-</ecNumber>
    </submittedName>
</protein>
<accession>A0ABZ2FT06</accession>
<name>A0ABZ2FT06_9PSED</name>
<dbReference type="RefSeq" id="WP_338546303.1">
    <property type="nucleotide sequence ID" value="NZ_CP145723.1"/>
</dbReference>
<dbReference type="PROSITE" id="PS51186">
    <property type="entry name" value="GNAT"/>
    <property type="match status" value="1"/>
</dbReference>
<evidence type="ECO:0000313" key="4">
    <source>
        <dbReference type="EMBL" id="WWM67971.1"/>
    </source>
</evidence>
<keyword evidence="1 4" id="KW-0808">Transferase</keyword>
<proteinExistence type="predicted"/>
<evidence type="ECO:0000256" key="1">
    <source>
        <dbReference type="ARBA" id="ARBA00022679"/>
    </source>
</evidence>
<dbReference type="EMBL" id="CP145723">
    <property type="protein sequence ID" value="WWM67971.1"/>
    <property type="molecule type" value="Genomic_DNA"/>
</dbReference>
<dbReference type="SUPFAM" id="SSF55729">
    <property type="entry name" value="Acyl-CoA N-acyltransferases (Nat)"/>
    <property type="match status" value="1"/>
</dbReference>
<keyword evidence="5" id="KW-1185">Reference proteome</keyword>
<dbReference type="InterPro" id="IPR000182">
    <property type="entry name" value="GNAT_dom"/>
</dbReference>
<dbReference type="CDD" id="cd04301">
    <property type="entry name" value="NAT_SF"/>
    <property type="match status" value="1"/>
</dbReference>
<keyword evidence="2 4" id="KW-0012">Acyltransferase</keyword>
<organism evidence="4 5">
    <name type="scientific">Pseudomonas benzopyrenica</name>
    <dbReference type="NCBI Taxonomy" id="2993566"/>
    <lineage>
        <taxon>Bacteria</taxon>
        <taxon>Pseudomonadati</taxon>
        <taxon>Pseudomonadota</taxon>
        <taxon>Gammaproteobacteria</taxon>
        <taxon>Pseudomonadales</taxon>
        <taxon>Pseudomonadaceae</taxon>
        <taxon>Pseudomonas</taxon>
    </lineage>
</organism>
<dbReference type="Proteomes" id="UP001372714">
    <property type="component" value="Chromosome"/>
</dbReference>
<evidence type="ECO:0000259" key="3">
    <source>
        <dbReference type="PROSITE" id="PS51186"/>
    </source>
</evidence>
<dbReference type="InterPro" id="IPR050832">
    <property type="entry name" value="Bact_Acetyltransf"/>
</dbReference>
<dbReference type="Pfam" id="PF13508">
    <property type="entry name" value="Acetyltransf_7"/>
    <property type="match status" value="1"/>
</dbReference>
<sequence>MTACAASAQLRLATLADIEALFAIRTAVTDNALTREQLAELGITPESIAELLTAEPCAWVVEVGGEVVGFSLVDLANGEVFALFVRPDWQGQGFGARLLAAAETALFRRHALIWLVTDGRPAVRANAFYRSHGWHRVVSFEGTDVRYEKSRTPGQDQGGIS</sequence>
<dbReference type="PANTHER" id="PTHR43877">
    <property type="entry name" value="AMINOALKYLPHOSPHONATE N-ACETYLTRANSFERASE-RELATED-RELATED"/>
    <property type="match status" value="1"/>
</dbReference>